<dbReference type="Gene3D" id="3.40.190.10">
    <property type="entry name" value="Periplasmic binding protein-like II"/>
    <property type="match status" value="2"/>
</dbReference>
<protein>
    <recommendedName>
        <fullName evidence="4">Polar amino acid transport system substrate-binding protein</fullName>
    </recommendedName>
</protein>
<name>A0ABP7NRI8_9GAMM</name>
<dbReference type="RefSeq" id="WP_344803862.1">
    <property type="nucleotide sequence ID" value="NZ_BAABBO010000002.1"/>
</dbReference>
<evidence type="ECO:0000313" key="2">
    <source>
        <dbReference type="EMBL" id="GAA3952679.1"/>
    </source>
</evidence>
<evidence type="ECO:0008006" key="4">
    <source>
        <dbReference type="Google" id="ProtNLM"/>
    </source>
</evidence>
<gene>
    <name evidence="2" type="ORF">GCM10022278_09540</name>
</gene>
<dbReference type="Proteomes" id="UP001501337">
    <property type="component" value="Unassembled WGS sequence"/>
</dbReference>
<evidence type="ECO:0000313" key="3">
    <source>
        <dbReference type="Proteomes" id="UP001501337"/>
    </source>
</evidence>
<organism evidence="2 3">
    <name type="scientific">Allohahella marinimesophila</name>
    <dbReference type="NCBI Taxonomy" id="1054972"/>
    <lineage>
        <taxon>Bacteria</taxon>
        <taxon>Pseudomonadati</taxon>
        <taxon>Pseudomonadota</taxon>
        <taxon>Gammaproteobacteria</taxon>
        <taxon>Oceanospirillales</taxon>
        <taxon>Hahellaceae</taxon>
        <taxon>Allohahella</taxon>
    </lineage>
</organism>
<feature type="signal peptide" evidence="1">
    <location>
        <begin position="1"/>
        <end position="27"/>
    </location>
</feature>
<feature type="chain" id="PRO_5046141768" description="Polar amino acid transport system substrate-binding protein" evidence="1">
    <location>
        <begin position="28"/>
        <end position="278"/>
    </location>
</feature>
<accession>A0ABP7NRI8</accession>
<comment type="caution">
    <text evidence="2">The sequence shown here is derived from an EMBL/GenBank/DDBJ whole genome shotgun (WGS) entry which is preliminary data.</text>
</comment>
<evidence type="ECO:0000256" key="1">
    <source>
        <dbReference type="SAM" id="SignalP"/>
    </source>
</evidence>
<sequence length="278" mass="30783">MKAISGTSFKARLAVVILSLIAQTVQAESSTVDASPNLILGGPVFPTGWMYLDNGSVGGQRPEFFDKVARHAGFSWQGQLFPAKRLMSNLLQGHVEITMLVQNPLLDQPNLILSGEEAIYTENLNIYGKSGSAPVRYRSDLMGKKIVVMRGYGYGGFKRWLDDPDNRVQQFEVDSFQQAISVLIERQQDYALLYDLNLEAGLKALSKDGDHAASKQAKQFTVTKWAKVPVYFHLSKRALPDAQAVLDKLMNSVHELQDEGVLPLVELQEMPGDQGTLN</sequence>
<keyword evidence="1" id="KW-0732">Signal</keyword>
<keyword evidence="3" id="KW-1185">Reference proteome</keyword>
<proteinExistence type="predicted"/>
<reference evidence="3" key="1">
    <citation type="journal article" date="2019" name="Int. J. Syst. Evol. Microbiol.">
        <title>The Global Catalogue of Microorganisms (GCM) 10K type strain sequencing project: providing services to taxonomists for standard genome sequencing and annotation.</title>
        <authorList>
            <consortium name="The Broad Institute Genomics Platform"/>
            <consortium name="The Broad Institute Genome Sequencing Center for Infectious Disease"/>
            <person name="Wu L."/>
            <person name="Ma J."/>
        </authorList>
    </citation>
    <scope>NUCLEOTIDE SEQUENCE [LARGE SCALE GENOMIC DNA]</scope>
    <source>
        <strain evidence="3">JCM 17555</strain>
    </source>
</reference>
<dbReference type="SUPFAM" id="SSF53850">
    <property type="entry name" value="Periplasmic binding protein-like II"/>
    <property type="match status" value="1"/>
</dbReference>
<dbReference type="EMBL" id="BAABBO010000002">
    <property type="protein sequence ID" value="GAA3952679.1"/>
    <property type="molecule type" value="Genomic_DNA"/>
</dbReference>